<organism evidence="2 3">
    <name type="scientific">Candidatus Hydrogenisulfobacillus filiaventi</name>
    <dbReference type="NCBI Taxonomy" id="2707344"/>
    <lineage>
        <taxon>Bacteria</taxon>
        <taxon>Bacillati</taxon>
        <taxon>Bacillota</taxon>
        <taxon>Clostridia</taxon>
        <taxon>Eubacteriales</taxon>
        <taxon>Clostridiales Family XVII. Incertae Sedis</taxon>
        <taxon>Candidatus Hydrogenisulfobacillus</taxon>
    </lineage>
</organism>
<evidence type="ECO:0000313" key="2">
    <source>
        <dbReference type="EMBL" id="CAB1127562.1"/>
    </source>
</evidence>
<feature type="transmembrane region" description="Helical" evidence="1">
    <location>
        <begin position="40"/>
        <end position="58"/>
    </location>
</feature>
<keyword evidence="3" id="KW-1185">Reference proteome</keyword>
<feature type="transmembrane region" description="Helical" evidence="1">
    <location>
        <begin position="123"/>
        <end position="145"/>
    </location>
</feature>
<dbReference type="Proteomes" id="UP000503399">
    <property type="component" value="Chromosome"/>
</dbReference>
<dbReference type="EMBL" id="LR778114">
    <property type="protein sequence ID" value="CAB1127562.1"/>
    <property type="molecule type" value="Genomic_DNA"/>
</dbReference>
<accession>A0A6F8ZDN9</accession>
<gene>
    <name evidence="2" type="ORF">R50_0056</name>
</gene>
<keyword evidence="1" id="KW-0812">Transmembrane</keyword>
<feature type="transmembrane region" description="Helical" evidence="1">
    <location>
        <begin position="12"/>
        <end position="34"/>
    </location>
</feature>
<feature type="transmembrane region" description="Helical" evidence="1">
    <location>
        <begin position="70"/>
        <end position="89"/>
    </location>
</feature>
<keyword evidence="1" id="KW-0472">Membrane</keyword>
<keyword evidence="1" id="KW-1133">Transmembrane helix</keyword>
<evidence type="ECO:0000313" key="3">
    <source>
        <dbReference type="Proteomes" id="UP000503399"/>
    </source>
</evidence>
<evidence type="ECO:0000256" key="1">
    <source>
        <dbReference type="SAM" id="Phobius"/>
    </source>
</evidence>
<reference evidence="2 3" key="1">
    <citation type="submission" date="2020-02" db="EMBL/GenBank/DDBJ databases">
        <authorList>
            <person name="Hogendoorn C."/>
        </authorList>
    </citation>
    <scope>NUCLEOTIDE SEQUENCE [LARGE SCALE GENOMIC DNA]</scope>
    <source>
        <strain evidence="2">R501</strain>
    </source>
</reference>
<name>A0A6F8ZDN9_9FIRM</name>
<proteinExistence type="predicted"/>
<dbReference type="AlphaFoldDB" id="A0A6F8ZDN9"/>
<protein>
    <submittedName>
        <fullName evidence="2">Uncharacterized protein</fullName>
    </submittedName>
</protein>
<sequence>MAEAGSTRPAIRVYRFSFVWGAVIFVAVQLLGIWGPLPQLADDIGLLGAVLLAGWAGYEAGRTGARGWTAGLGAGLSFALPLVFLRLVVPVDTATLRTAVLHGYLTLNEAVYVVSAGGRLAQAVYDLVLILLFGLLAGLAGGFAGRRRRVPPADRAGR</sequence>
<dbReference type="KEGG" id="hfv:R50_0056"/>